<proteinExistence type="predicted"/>
<dbReference type="Proteomes" id="UP000241421">
    <property type="component" value="Unassembled WGS sequence"/>
</dbReference>
<protein>
    <submittedName>
        <fullName evidence="1">Uncharacterized protein</fullName>
    </submittedName>
</protein>
<dbReference type="RefSeq" id="WP_106756685.1">
    <property type="nucleotide sequence ID" value="NZ_PXWF02000089.1"/>
</dbReference>
<reference evidence="1 2" key="1">
    <citation type="submission" date="2018-04" db="EMBL/GenBank/DDBJ databases">
        <title>Massilia violaceinigra sp. nov., a novel purple-pigmented bacterium isolated from Tianshan glacier, Xinjiang, China.</title>
        <authorList>
            <person name="Wang H."/>
        </authorList>
    </citation>
    <scope>NUCLEOTIDE SEQUENCE [LARGE SCALE GENOMIC DNA]</scope>
    <source>
        <strain evidence="1 2">B448-2</strain>
    </source>
</reference>
<name>A0A2U2HPG4_9BURK</name>
<dbReference type="AlphaFoldDB" id="A0A2U2HPG4"/>
<sequence>MSNAARHEWRDQQVLLNERLKGFLANPGTEQMEAVVAEMRAYADAARTGNIDIPTTWTSYD</sequence>
<comment type="caution">
    <text evidence="1">The sequence shown here is derived from an EMBL/GenBank/DDBJ whole genome shotgun (WGS) entry which is preliminary data.</text>
</comment>
<dbReference type="EMBL" id="PXWF02000089">
    <property type="protein sequence ID" value="PWF49414.1"/>
    <property type="molecule type" value="Genomic_DNA"/>
</dbReference>
<dbReference type="OrthoDB" id="8779278at2"/>
<keyword evidence="2" id="KW-1185">Reference proteome</keyword>
<gene>
    <name evidence="1" type="ORF">C7C56_006685</name>
</gene>
<evidence type="ECO:0000313" key="2">
    <source>
        <dbReference type="Proteomes" id="UP000241421"/>
    </source>
</evidence>
<evidence type="ECO:0000313" key="1">
    <source>
        <dbReference type="EMBL" id="PWF49414.1"/>
    </source>
</evidence>
<organism evidence="1 2">
    <name type="scientific">Massilia glaciei</name>
    <dbReference type="NCBI Taxonomy" id="1524097"/>
    <lineage>
        <taxon>Bacteria</taxon>
        <taxon>Pseudomonadati</taxon>
        <taxon>Pseudomonadota</taxon>
        <taxon>Betaproteobacteria</taxon>
        <taxon>Burkholderiales</taxon>
        <taxon>Oxalobacteraceae</taxon>
        <taxon>Telluria group</taxon>
        <taxon>Massilia</taxon>
    </lineage>
</organism>
<accession>A0A2U2HPG4</accession>